<dbReference type="PROSITE" id="PS52050">
    <property type="entry name" value="WYL"/>
    <property type="match status" value="1"/>
</dbReference>
<reference evidence="3 4" key="1">
    <citation type="journal article" date="2013" name="Genome Announc.">
        <title>Draft Genome Sequence of Arcticibacter svalbardensis Strain MN12-7T, a Member of the Family Sphingobacteriaceae Isolated from an Arctic Soil Sample.</title>
        <authorList>
            <person name="Shivaji S."/>
            <person name="Ara S."/>
            <person name="Prasad S."/>
            <person name="Manasa B.P."/>
            <person name="Begum Z."/>
            <person name="Singh A."/>
            <person name="Kumar Pinnaka A."/>
        </authorList>
    </citation>
    <scope>NUCLEOTIDE SEQUENCE [LARGE SCALE GENOMIC DNA]</scope>
    <source>
        <strain evidence="3 4">MN12-7</strain>
    </source>
</reference>
<evidence type="ECO:0000313" key="3">
    <source>
        <dbReference type="EMBL" id="EOR95428.1"/>
    </source>
</evidence>
<evidence type="ECO:0000313" key="4">
    <source>
        <dbReference type="Proteomes" id="UP000014174"/>
    </source>
</evidence>
<comment type="caution">
    <text evidence="3">The sequence shown here is derived from an EMBL/GenBank/DDBJ whole genome shotgun (WGS) entry which is preliminary data.</text>
</comment>
<feature type="domain" description="WYL" evidence="1">
    <location>
        <begin position="158"/>
        <end position="226"/>
    </location>
</feature>
<evidence type="ECO:0000259" key="2">
    <source>
        <dbReference type="Pfam" id="PF25583"/>
    </source>
</evidence>
<accession>R9GUQ8</accession>
<dbReference type="AlphaFoldDB" id="R9GUQ8"/>
<keyword evidence="4" id="KW-1185">Reference proteome</keyword>
<evidence type="ECO:0000259" key="1">
    <source>
        <dbReference type="Pfam" id="PF13280"/>
    </source>
</evidence>
<dbReference type="Proteomes" id="UP000014174">
    <property type="component" value="Unassembled WGS sequence"/>
</dbReference>
<dbReference type="InterPro" id="IPR057727">
    <property type="entry name" value="WCX_dom"/>
</dbReference>
<dbReference type="RefSeq" id="WP_016194670.1">
    <property type="nucleotide sequence ID" value="NZ_AQPN01000051.1"/>
</dbReference>
<dbReference type="EMBL" id="AQPN01000051">
    <property type="protein sequence ID" value="EOR95428.1"/>
    <property type="molecule type" value="Genomic_DNA"/>
</dbReference>
<organism evidence="3 4">
    <name type="scientific">Arcticibacter svalbardensis MN12-7</name>
    <dbReference type="NCBI Taxonomy" id="1150600"/>
    <lineage>
        <taxon>Bacteria</taxon>
        <taxon>Pseudomonadati</taxon>
        <taxon>Bacteroidota</taxon>
        <taxon>Sphingobacteriia</taxon>
        <taxon>Sphingobacteriales</taxon>
        <taxon>Sphingobacteriaceae</taxon>
        <taxon>Arcticibacter</taxon>
    </lineage>
</organism>
<name>R9GUQ8_9SPHI</name>
<dbReference type="Pfam" id="PF13280">
    <property type="entry name" value="WYL"/>
    <property type="match status" value="1"/>
</dbReference>
<proteinExistence type="predicted"/>
<sequence length="344" mass="39675">MPITLDALLRYHSIDTCLQDYALGCTLDFLAERCTQDLIEKGENPHRDTVSKRTIQNDIKNLRGDKLGYNAPIVVKDGKYSYSEKTYSIGNVSLTNNDIINISAAVKMLKSYKGAVFFSGIESLVDRLERNANLNLYGKVQSIVAFEHFPESSGTDMIKPLMDAITKKEVINVTYLRFGLDQTAKNQPFHPYLLKEYHNRWYVLGMNNQYKEIQTFALDRIKKFEVLTDIQYDTQHKPDPDVYFKDTIGVTIFHNAKPVEIKLRFNQSKLPYIKSQPLHESQWVIEETEEYITIGLRLTLNFELQSLIMSFADEVEVLQPASLRSLIKKRINKASDSFNKERPI</sequence>
<gene>
    <name evidence="3" type="ORF">ADIARSV_1429</name>
</gene>
<dbReference type="Pfam" id="PF25583">
    <property type="entry name" value="WCX"/>
    <property type="match status" value="1"/>
</dbReference>
<dbReference type="PANTHER" id="PTHR34580:SF9">
    <property type="entry name" value="SLL5097 PROTEIN"/>
    <property type="match status" value="1"/>
</dbReference>
<dbReference type="PANTHER" id="PTHR34580">
    <property type="match status" value="1"/>
</dbReference>
<dbReference type="InterPro" id="IPR051534">
    <property type="entry name" value="CBASS_pafABC_assoc_protein"/>
</dbReference>
<dbReference type="InterPro" id="IPR026881">
    <property type="entry name" value="WYL_dom"/>
</dbReference>
<feature type="domain" description="WCX" evidence="2">
    <location>
        <begin position="258"/>
        <end position="334"/>
    </location>
</feature>
<dbReference type="OrthoDB" id="43316at2"/>
<protein>
    <submittedName>
        <fullName evidence="3">Putative transcriptional regulator</fullName>
    </submittedName>
</protein>
<dbReference type="STRING" id="1150600.ADIARSV_1429"/>
<dbReference type="eggNOG" id="COG2378">
    <property type="taxonomic scope" value="Bacteria"/>
</dbReference>